<dbReference type="KEGG" id="bsed:DN745_09805"/>
<organism evidence="2 3">
    <name type="scientific">Bradymonas sediminis</name>
    <dbReference type="NCBI Taxonomy" id="1548548"/>
    <lineage>
        <taxon>Bacteria</taxon>
        <taxon>Deltaproteobacteria</taxon>
        <taxon>Bradymonadales</taxon>
        <taxon>Bradymonadaceae</taxon>
        <taxon>Bradymonas</taxon>
    </lineage>
</organism>
<dbReference type="PANTHER" id="PTHR35532:SF5">
    <property type="entry name" value="CARBOHYDRATE-BINDING DOMAIN-CONTAINING PROTEIN"/>
    <property type="match status" value="1"/>
</dbReference>
<dbReference type="InterPro" id="IPR010502">
    <property type="entry name" value="Carb-bd_dom_fam9"/>
</dbReference>
<dbReference type="AlphaFoldDB" id="A0A2Z4FLJ2"/>
<dbReference type="Proteomes" id="UP000249799">
    <property type="component" value="Chromosome"/>
</dbReference>
<dbReference type="GO" id="GO:0004553">
    <property type="term" value="F:hydrolase activity, hydrolyzing O-glycosyl compounds"/>
    <property type="evidence" value="ECO:0007669"/>
    <property type="project" value="InterPro"/>
</dbReference>
<dbReference type="EMBL" id="CP030032">
    <property type="protein sequence ID" value="AWV89616.1"/>
    <property type="molecule type" value="Genomic_DNA"/>
</dbReference>
<evidence type="ECO:0000313" key="2">
    <source>
        <dbReference type="EMBL" id="AWV89616.1"/>
    </source>
</evidence>
<protein>
    <recommendedName>
        <fullName evidence="1">Carbohydrate-binding domain-containing protein</fullName>
    </recommendedName>
</protein>
<dbReference type="CDD" id="cd09620">
    <property type="entry name" value="CBM9_like_3"/>
    <property type="match status" value="1"/>
</dbReference>
<dbReference type="Gene3D" id="2.60.40.1190">
    <property type="match status" value="1"/>
</dbReference>
<reference evidence="2 3" key="1">
    <citation type="submission" date="2018-06" db="EMBL/GenBank/DDBJ databases">
        <title>Lujinxingia sediminis gen. nov. sp. nov., a new facultative anaerobic member of the class Deltaproteobacteria, and proposal of Lujinxingaceae fam. nov.</title>
        <authorList>
            <person name="Guo L.-Y."/>
            <person name="Li C.-M."/>
            <person name="Wang S."/>
            <person name="Du Z.-J."/>
        </authorList>
    </citation>
    <scope>NUCLEOTIDE SEQUENCE [LARGE SCALE GENOMIC DNA]</scope>
    <source>
        <strain evidence="2 3">FA350</strain>
    </source>
</reference>
<dbReference type="SUPFAM" id="SSF49344">
    <property type="entry name" value="CBD9-like"/>
    <property type="match status" value="1"/>
</dbReference>
<dbReference type="GO" id="GO:0030246">
    <property type="term" value="F:carbohydrate binding"/>
    <property type="evidence" value="ECO:0007669"/>
    <property type="project" value="InterPro"/>
</dbReference>
<dbReference type="PANTHER" id="PTHR35532">
    <property type="entry name" value="SIMILAR TO POLYHYDROXYALKANOATE DEPOLYMERASE"/>
    <property type="match status" value="1"/>
</dbReference>
<name>A0A2Z4FLJ2_9DELT</name>
<dbReference type="Pfam" id="PF06452">
    <property type="entry name" value="CBM9_1"/>
    <property type="match status" value="1"/>
</dbReference>
<keyword evidence="3" id="KW-1185">Reference proteome</keyword>
<evidence type="ECO:0000259" key="1">
    <source>
        <dbReference type="Pfam" id="PF06452"/>
    </source>
</evidence>
<accession>A0A2Z4FLJ2</accession>
<sequence length="548" mass="60956">MADSDALSLAGRNASGLFVKFSDWAGATRNSYSHHNIINIARYPIVFAIGDAAPITASGAKNSPGALFKVCTMNYHPTSRNRFIGLALAAALGATASLTGCQEVNQPTTTLTQAQWKEVKAQLLDEAPDPQYPIGAQFDDKIELIGFDIDAPLVAGKPATFTWYWKALKDIDDNWKVFVHFDSSEESYRQNLDHHPLGGLYQTGRWKEGQIIKDVQKVTISADFPNGQASPYIGFFKGDQRLPIKNSVKKTQDRRVIGPAVKVQNTNRKPKAAGGPLPNYVVTQVEDKALESLKIDGKLDEAFWSEVKPLSLQPLGNSPDLKSEVRVVRGPDYLLIGATLPDEHVWSKLDKRDADTWTEEVFEVYIDSNRDGKNYLELQINPLGTIFDAKFDERLGRGKGTRDEQINRARSWNMKDLETAVWVDGTINDDSDKDTKWSVEIKMPFTSIPGIDGAPSDGTQWATNFYRYDRPSDKATHTSAWSKPTSGTFHQVERFGTLKFGVPAPVRVPTKQLKLRQLKPATRENAPLKINPEQLQLLQKTGKAVKAE</sequence>
<dbReference type="GO" id="GO:0016052">
    <property type="term" value="P:carbohydrate catabolic process"/>
    <property type="evidence" value="ECO:0007669"/>
    <property type="project" value="InterPro"/>
</dbReference>
<proteinExistence type="predicted"/>
<gene>
    <name evidence="2" type="ORF">DN745_09805</name>
</gene>
<feature type="domain" description="Carbohydrate-binding" evidence="1">
    <location>
        <begin position="295"/>
        <end position="499"/>
    </location>
</feature>
<dbReference type="OrthoDB" id="5381373at2"/>
<evidence type="ECO:0000313" key="3">
    <source>
        <dbReference type="Proteomes" id="UP000249799"/>
    </source>
</evidence>